<dbReference type="EC" id="2.3.2.27" evidence="5"/>
<dbReference type="CDD" id="cd19673">
    <property type="entry name" value="UBR-box_UBR3"/>
    <property type="match status" value="1"/>
</dbReference>
<comment type="function">
    <text evidence="5">Ubiquitin ligase protein which is a component of the N-end rule pathway. Recognizes and binds to proteins bearing specific N-terminal residues that are destabilizing according to the N-end rule, leading to their ubiquitination and subsequent degradation.</text>
</comment>
<evidence type="ECO:0000259" key="6">
    <source>
        <dbReference type="PROSITE" id="PS51157"/>
    </source>
</evidence>
<keyword evidence="5" id="KW-0808">Transferase</keyword>
<keyword evidence="1 5" id="KW-0479">Metal-binding</keyword>
<evidence type="ECO:0000313" key="8">
    <source>
        <dbReference type="Proteomes" id="UP001227230"/>
    </source>
</evidence>
<evidence type="ECO:0000256" key="5">
    <source>
        <dbReference type="RuleBase" id="RU366018"/>
    </source>
</evidence>
<dbReference type="PANTHER" id="PTHR21497">
    <property type="entry name" value="UBIQUITIN LIGASE E3 ALPHA-RELATED"/>
    <property type="match status" value="1"/>
</dbReference>
<dbReference type="Proteomes" id="UP001227230">
    <property type="component" value="Chromosome 1"/>
</dbReference>
<evidence type="ECO:0000256" key="1">
    <source>
        <dbReference type="ARBA" id="ARBA00022723"/>
    </source>
</evidence>
<protein>
    <recommendedName>
        <fullName evidence="5">E3 ubiquitin-protein ligase</fullName>
        <ecNumber evidence="5">2.3.2.27</ecNumber>
    </recommendedName>
</protein>
<comment type="similarity">
    <text evidence="5">Belongs to the E3 ubiquitin-protein ligase UBR1-like family.</text>
</comment>
<evidence type="ECO:0000256" key="2">
    <source>
        <dbReference type="ARBA" id="ARBA00022771"/>
    </source>
</evidence>
<dbReference type="SMART" id="SM00396">
    <property type="entry name" value="ZnF_UBR1"/>
    <property type="match status" value="1"/>
</dbReference>
<dbReference type="Gene3D" id="2.10.110.30">
    <property type="match status" value="1"/>
</dbReference>
<dbReference type="Pfam" id="PF02207">
    <property type="entry name" value="zf-UBR"/>
    <property type="match status" value="1"/>
</dbReference>
<keyword evidence="3 5" id="KW-0862">Zinc</keyword>
<name>A0ABY9BEI1_VITVI</name>
<comment type="pathway">
    <text evidence="5">Protein modification; protein ubiquitination.</text>
</comment>
<feature type="zinc finger region" description="UBR-type" evidence="4">
    <location>
        <begin position="44"/>
        <end position="114"/>
    </location>
</feature>
<comment type="catalytic activity">
    <reaction evidence="5">
        <text>S-ubiquitinyl-[E2 ubiquitin-conjugating enzyme]-L-cysteine + [acceptor protein]-L-lysine = [E2 ubiquitin-conjugating enzyme]-L-cysteine + N(6)-ubiquitinyl-[acceptor protein]-L-lysine.</text>
        <dbReference type="EC" id="2.3.2.27"/>
    </reaction>
</comment>
<reference evidence="7 8" key="1">
    <citation type="journal article" date="2023" name="Hortic Res">
        <title>The complete reference genome for grapevine (Vitis vinifera L.) genetics and breeding.</title>
        <authorList>
            <person name="Shi X."/>
            <person name="Cao S."/>
            <person name="Wang X."/>
            <person name="Huang S."/>
            <person name="Wang Y."/>
            <person name="Liu Z."/>
            <person name="Liu W."/>
            <person name="Leng X."/>
            <person name="Peng Y."/>
            <person name="Wang N."/>
            <person name="Wang Y."/>
            <person name="Ma Z."/>
            <person name="Xu X."/>
            <person name="Zhang F."/>
            <person name="Xue H."/>
            <person name="Zhong H."/>
            <person name="Wang Y."/>
            <person name="Zhang K."/>
            <person name="Velt A."/>
            <person name="Avia K."/>
            <person name="Holtgrawe D."/>
            <person name="Grimplet J."/>
            <person name="Matus J.T."/>
            <person name="Ware D."/>
            <person name="Wu X."/>
            <person name="Wang H."/>
            <person name="Liu C."/>
            <person name="Fang Y."/>
            <person name="Rustenholz C."/>
            <person name="Cheng Z."/>
            <person name="Xiao H."/>
            <person name="Zhou Y."/>
        </authorList>
    </citation>
    <scope>NUCLEOTIDE SEQUENCE [LARGE SCALE GENOMIC DNA]</scope>
    <source>
        <strain evidence="8">cv. Pinot noir / PN40024</strain>
        <tissue evidence="7">Leaf</tissue>
    </source>
</reference>
<keyword evidence="2 5" id="KW-0863">Zinc-finger</keyword>
<evidence type="ECO:0000313" key="7">
    <source>
        <dbReference type="EMBL" id="WJZ81151.1"/>
    </source>
</evidence>
<dbReference type="InterPro" id="IPR039164">
    <property type="entry name" value="UBR1-like"/>
</dbReference>
<feature type="domain" description="UBR-type" evidence="6">
    <location>
        <begin position="44"/>
        <end position="114"/>
    </location>
</feature>
<gene>
    <name evidence="7" type="ORF">VitviT2T_001007</name>
</gene>
<evidence type="ECO:0000256" key="3">
    <source>
        <dbReference type="ARBA" id="ARBA00022833"/>
    </source>
</evidence>
<sequence length="182" mass="20289">MNLVSTTMTEQFRESICLLQWLMFYGEPLGVLNKLAKISTGQCGVCGSVWGHNDITYCCQTCEHDPTCAICVPCFQNGNHKDHDYSVIYMGGGYCDCGDVTAWKREGFCSKHKGAEEIQPLAEEFAKSVGPVLDTLLVYWKNKLLFVENVCQEYHKGSDRIGENGGCKFDSKNGVAAPWYCI</sequence>
<evidence type="ECO:0000256" key="4">
    <source>
        <dbReference type="PROSITE-ProRule" id="PRU00508"/>
    </source>
</evidence>
<dbReference type="PANTHER" id="PTHR21497:SF53">
    <property type="entry name" value="E3 UBIQUITIN-PROTEIN LIGASE PRT6"/>
    <property type="match status" value="1"/>
</dbReference>
<keyword evidence="8" id="KW-1185">Reference proteome</keyword>
<keyword evidence="5" id="KW-0833">Ubl conjugation pathway</keyword>
<accession>A0ABY9BEI1</accession>
<dbReference type="InterPro" id="IPR003126">
    <property type="entry name" value="Znf_UBR"/>
</dbReference>
<proteinExistence type="inferred from homology"/>
<organism evidence="7 8">
    <name type="scientific">Vitis vinifera</name>
    <name type="common">Grape</name>
    <dbReference type="NCBI Taxonomy" id="29760"/>
    <lineage>
        <taxon>Eukaryota</taxon>
        <taxon>Viridiplantae</taxon>
        <taxon>Streptophyta</taxon>
        <taxon>Embryophyta</taxon>
        <taxon>Tracheophyta</taxon>
        <taxon>Spermatophyta</taxon>
        <taxon>Magnoliopsida</taxon>
        <taxon>eudicotyledons</taxon>
        <taxon>Gunneridae</taxon>
        <taxon>Pentapetalae</taxon>
        <taxon>rosids</taxon>
        <taxon>Vitales</taxon>
        <taxon>Vitaceae</taxon>
        <taxon>Viteae</taxon>
        <taxon>Vitis</taxon>
    </lineage>
</organism>
<dbReference type="PROSITE" id="PS51157">
    <property type="entry name" value="ZF_UBR"/>
    <property type="match status" value="1"/>
</dbReference>
<dbReference type="EMBL" id="CP126648">
    <property type="protein sequence ID" value="WJZ81151.1"/>
    <property type="molecule type" value="Genomic_DNA"/>
</dbReference>